<dbReference type="InterPro" id="IPR012349">
    <property type="entry name" value="Split_barrel_FMN-bd"/>
</dbReference>
<protein>
    <submittedName>
        <fullName evidence="1">Uncharacterized protein</fullName>
    </submittedName>
</protein>
<dbReference type="EMBL" id="VSSQ01064214">
    <property type="protein sequence ID" value="MPN17166.1"/>
    <property type="molecule type" value="Genomic_DNA"/>
</dbReference>
<organism evidence="1">
    <name type="scientific">bioreactor metagenome</name>
    <dbReference type="NCBI Taxonomy" id="1076179"/>
    <lineage>
        <taxon>unclassified sequences</taxon>
        <taxon>metagenomes</taxon>
        <taxon>ecological metagenomes</taxon>
    </lineage>
</organism>
<name>A0A645FTU9_9ZZZZ</name>
<accession>A0A645FTU9</accession>
<dbReference type="Gene3D" id="2.30.110.10">
    <property type="entry name" value="Electron Transport, Fmn-binding Protein, Chain A"/>
    <property type="match status" value="1"/>
</dbReference>
<evidence type="ECO:0000313" key="1">
    <source>
        <dbReference type="EMBL" id="MPN17166.1"/>
    </source>
</evidence>
<dbReference type="AlphaFoldDB" id="A0A645FTU9"/>
<comment type="caution">
    <text evidence="1">The sequence shown here is derived from an EMBL/GenBank/DDBJ whole genome shotgun (WGS) entry which is preliminary data.</text>
</comment>
<sequence>MLNEKLLAILSHPVDGAVSMVSNGADGSHLVNTWNSYITVTDADASAKR</sequence>
<gene>
    <name evidence="1" type="ORF">SDC9_164516</name>
</gene>
<proteinExistence type="predicted"/>
<reference evidence="1" key="1">
    <citation type="submission" date="2019-08" db="EMBL/GenBank/DDBJ databases">
        <authorList>
            <person name="Kucharzyk K."/>
            <person name="Murdoch R.W."/>
            <person name="Higgins S."/>
            <person name="Loffler F."/>
        </authorList>
    </citation>
    <scope>NUCLEOTIDE SEQUENCE</scope>
</reference>